<evidence type="ECO:0000256" key="7">
    <source>
        <dbReference type="ARBA" id="ARBA00022769"/>
    </source>
</evidence>
<dbReference type="Pfam" id="PF17755">
    <property type="entry name" value="UvrA_DNA-bind"/>
    <property type="match status" value="1"/>
</dbReference>
<keyword evidence="3" id="KW-0479">Metal-binding</keyword>
<dbReference type="PROSITE" id="PS00211">
    <property type="entry name" value="ABC_TRANSPORTER_1"/>
    <property type="match status" value="2"/>
</dbReference>
<dbReference type="SMART" id="SM00382">
    <property type="entry name" value="AAA"/>
    <property type="match status" value="3"/>
</dbReference>
<evidence type="ECO:0000256" key="10">
    <source>
        <dbReference type="ARBA" id="ARBA00022840"/>
    </source>
</evidence>
<evidence type="ECO:0000256" key="16">
    <source>
        <dbReference type="ARBA" id="ARBA00042156"/>
    </source>
</evidence>
<dbReference type="GO" id="GO:0003677">
    <property type="term" value="F:DNA binding"/>
    <property type="evidence" value="ECO:0007669"/>
    <property type="project" value="UniProtKB-KW"/>
</dbReference>
<dbReference type="InterPro" id="IPR003593">
    <property type="entry name" value="AAA+_ATPase"/>
</dbReference>
<keyword evidence="11" id="KW-0267">Excision nuclease</keyword>
<dbReference type="SUPFAM" id="SSF52540">
    <property type="entry name" value="P-loop containing nucleoside triphosphate hydrolases"/>
    <property type="match status" value="4"/>
</dbReference>
<dbReference type="InterPro" id="IPR017871">
    <property type="entry name" value="ABC_transporter-like_CS"/>
</dbReference>
<dbReference type="Gene3D" id="1.20.1580.10">
    <property type="entry name" value="ABC transporter ATPase like domain"/>
    <property type="match status" value="3"/>
</dbReference>
<dbReference type="GO" id="GO:0008270">
    <property type="term" value="F:zinc ion binding"/>
    <property type="evidence" value="ECO:0007669"/>
    <property type="project" value="UniProtKB-KW"/>
</dbReference>
<dbReference type="GO" id="GO:0016887">
    <property type="term" value="F:ATP hydrolysis activity"/>
    <property type="evidence" value="ECO:0007669"/>
    <property type="project" value="InterPro"/>
</dbReference>
<keyword evidence="2" id="KW-0963">Cytoplasm</keyword>
<keyword evidence="20" id="KW-1185">Reference proteome</keyword>
<dbReference type="InterPro" id="IPR027417">
    <property type="entry name" value="P-loop_NTPase"/>
</dbReference>
<keyword evidence="10" id="KW-0067">ATP-binding</keyword>
<keyword evidence="7" id="KW-0228">DNA excision</keyword>
<dbReference type="InterPro" id="IPR013815">
    <property type="entry name" value="ATP_grasp_subdomain_1"/>
</dbReference>
<evidence type="ECO:0000256" key="8">
    <source>
        <dbReference type="ARBA" id="ARBA00022771"/>
    </source>
</evidence>
<accession>A0A1T4YTG1</accession>
<dbReference type="STRING" id="48467.SAMN02745166_04131"/>
<dbReference type="GO" id="GO:0004518">
    <property type="term" value="F:nuclease activity"/>
    <property type="evidence" value="ECO:0007669"/>
    <property type="project" value="UniProtKB-KW"/>
</dbReference>
<comment type="subcellular location">
    <subcellularLocation>
        <location evidence="1">Cytoplasm</location>
    </subcellularLocation>
</comment>
<dbReference type="Gene3D" id="3.40.50.300">
    <property type="entry name" value="P-loop containing nucleotide triphosphate hydrolases"/>
    <property type="match status" value="5"/>
</dbReference>
<dbReference type="Gene3D" id="3.30.1490.20">
    <property type="entry name" value="ATP-grasp fold, A domain"/>
    <property type="match status" value="1"/>
</dbReference>
<dbReference type="GO" id="GO:0009380">
    <property type="term" value="C:excinuclease repair complex"/>
    <property type="evidence" value="ECO:0007669"/>
    <property type="project" value="InterPro"/>
</dbReference>
<evidence type="ECO:0000256" key="5">
    <source>
        <dbReference type="ARBA" id="ARBA00022741"/>
    </source>
</evidence>
<proteinExistence type="inferred from homology"/>
<keyword evidence="6" id="KW-0227">DNA damage</keyword>
<dbReference type="EMBL" id="FUYE01000017">
    <property type="protein sequence ID" value="SKB04868.1"/>
    <property type="molecule type" value="Genomic_DNA"/>
</dbReference>
<organism evidence="19 20">
    <name type="scientific">Prosthecobacter debontii</name>
    <dbReference type="NCBI Taxonomy" id="48467"/>
    <lineage>
        <taxon>Bacteria</taxon>
        <taxon>Pseudomonadati</taxon>
        <taxon>Verrucomicrobiota</taxon>
        <taxon>Verrucomicrobiia</taxon>
        <taxon>Verrucomicrobiales</taxon>
        <taxon>Verrucomicrobiaceae</taxon>
        <taxon>Prosthecobacter</taxon>
    </lineage>
</organism>
<protein>
    <recommendedName>
        <fullName evidence="15">UvrABC system protein A</fullName>
    </recommendedName>
    <alternativeName>
        <fullName evidence="16">Excinuclease ABC subunit A</fullName>
    </alternativeName>
</protein>
<feature type="region of interest" description="Disordered" evidence="17">
    <location>
        <begin position="1297"/>
        <end position="1328"/>
    </location>
</feature>
<evidence type="ECO:0000259" key="18">
    <source>
        <dbReference type="SMART" id="SM00382"/>
    </source>
</evidence>
<dbReference type="GO" id="GO:0005524">
    <property type="term" value="F:ATP binding"/>
    <property type="evidence" value="ECO:0007669"/>
    <property type="project" value="UniProtKB-KW"/>
</dbReference>
<keyword evidence="8" id="KW-0863">Zinc-finger</keyword>
<reference evidence="20" key="1">
    <citation type="submission" date="2017-02" db="EMBL/GenBank/DDBJ databases">
        <authorList>
            <person name="Varghese N."/>
            <person name="Submissions S."/>
        </authorList>
    </citation>
    <scope>NUCLEOTIDE SEQUENCE [LARGE SCALE GENOMIC DNA]</scope>
    <source>
        <strain evidence="20">ATCC 700200</strain>
    </source>
</reference>
<dbReference type="GO" id="GO:0006289">
    <property type="term" value="P:nucleotide-excision repair"/>
    <property type="evidence" value="ECO:0007669"/>
    <property type="project" value="InterPro"/>
</dbReference>
<name>A0A1T4YTG1_9BACT</name>
<dbReference type="Gene3D" id="1.10.8.280">
    <property type="entry name" value="ABC transporter ATPase domain-like"/>
    <property type="match status" value="1"/>
</dbReference>
<dbReference type="InterPro" id="IPR004602">
    <property type="entry name" value="UvrA"/>
</dbReference>
<keyword evidence="4" id="KW-0677">Repeat</keyword>
<evidence type="ECO:0000256" key="14">
    <source>
        <dbReference type="ARBA" id="ARBA00038000"/>
    </source>
</evidence>
<keyword evidence="13" id="KW-0234">DNA repair</keyword>
<feature type="domain" description="AAA+ ATPase" evidence="18">
    <location>
        <begin position="644"/>
        <end position="935"/>
    </location>
</feature>
<feature type="domain" description="AAA+ ATPase" evidence="18">
    <location>
        <begin position="1561"/>
        <end position="1852"/>
    </location>
</feature>
<gene>
    <name evidence="19" type="ORF">SAMN02745166_04131</name>
</gene>
<keyword evidence="5" id="KW-0547">Nucleotide-binding</keyword>
<dbReference type="Proteomes" id="UP000190774">
    <property type="component" value="Unassembled WGS sequence"/>
</dbReference>
<dbReference type="OrthoDB" id="9809851at2"/>
<dbReference type="Pfam" id="PF17760">
    <property type="entry name" value="UvrA_inter"/>
    <property type="match status" value="2"/>
</dbReference>
<keyword evidence="12" id="KW-0238">DNA-binding</keyword>
<evidence type="ECO:0000256" key="4">
    <source>
        <dbReference type="ARBA" id="ARBA00022737"/>
    </source>
</evidence>
<dbReference type="NCBIfam" id="TIGR00630">
    <property type="entry name" value="uvra"/>
    <property type="match status" value="1"/>
</dbReference>
<evidence type="ECO:0000256" key="2">
    <source>
        <dbReference type="ARBA" id="ARBA00022490"/>
    </source>
</evidence>
<evidence type="ECO:0000256" key="9">
    <source>
        <dbReference type="ARBA" id="ARBA00022833"/>
    </source>
</evidence>
<dbReference type="Gene3D" id="3.30.190.20">
    <property type="match status" value="1"/>
</dbReference>
<evidence type="ECO:0000313" key="19">
    <source>
        <dbReference type="EMBL" id="SKB04868.1"/>
    </source>
</evidence>
<evidence type="ECO:0000256" key="13">
    <source>
        <dbReference type="ARBA" id="ARBA00023204"/>
    </source>
</evidence>
<dbReference type="GO" id="GO:0005737">
    <property type="term" value="C:cytoplasm"/>
    <property type="evidence" value="ECO:0007669"/>
    <property type="project" value="UniProtKB-SubCell"/>
</dbReference>
<evidence type="ECO:0000256" key="6">
    <source>
        <dbReference type="ARBA" id="ARBA00022763"/>
    </source>
</evidence>
<evidence type="ECO:0000256" key="12">
    <source>
        <dbReference type="ARBA" id="ARBA00023125"/>
    </source>
</evidence>
<evidence type="ECO:0000256" key="1">
    <source>
        <dbReference type="ARBA" id="ARBA00004496"/>
    </source>
</evidence>
<dbReference type="RefSeq" id="WP_078815285.1">
    <property type="nucleotide sequence ID" value="NZ_FUYE01000017.1"/>
</dbReference>
<comment type="similarity">
    <text evidence="14">Belongs to the ABC transporter superfamily. UvrA family.</text>
</comment>
<dbReference type="PANTHER" id="PTHR43152:SF3">
    <property type="entry name" value="UVRABC SYSTEM PROTEIN A"/>
    <property type="match status" value="1"/>
</dbReference>
<evidence type="ECO:0000256" key="15">
    <source>
        <dbReference type="ARBA" id="ARBA00039316"/>
    </source>
</evidence>
<dbReference type="PANTHER" id="PTHR43152">
    <property type="entry name" value="UVRABC SYSTEM PROTEIN A"/>
    <property type="match status" value="1"/>
</dbReference>
<evidence type="ECO:0000256" key="3">
    <source>
        <dbReference type="ARBA" id="ARBA00022723"/>
    </source>
</evidence>
<evidence type="ECO:0000313" key="20">
    <source>
        <dbReference type="Proteomes" id="UP000190774"/>
    </source>
</evidence>
<keyword evidence="9" id="KW-0862">Zinc</keyword>
<dbReference type="InterPro" id="IPR041102">
    <property type="entry name" value="UvrA_inter"/>
</dbReference>
<sequence length="1886" mass="206346">MPKKTAAKPSPTAIADVIQVRGATQNNLRGISLDLPLGKLCVVTGPSGSGKSSLAFDTIYAEGQRRYVETFSPYTRQFFERMDKPKVEAIHGIPPAIAIEQVNNIRSTRSTVGTITEINDYLKMLFPRLAEGRCPECHRPVKPETPESILRELLTKHAGKAALICFGVPVPKGTPVEEFFPFLQSQGYLRLWLYGEAIRTDEPDSVKGRKLPAVALVIQDRVTLEPNQKSRVSEALEAALRYGKGQVTAIIQDQSFAFSTDWRCADCDVQLPPPTPGLFSFNSPIGACPACKGFGRTLGLDLRKAMPDESLSIREGLVKAFTGSTYRESQDDLERAAKKKGVDLDTAFCDLPEDQQKWIVEGSGKDPEEAWQNGEWYGVRGFFRWLESRAYKMHVRIFLSRFRAYTTCQECNGGRLKKEAYHFRIGEHTIADLWNLAVTDLLPLIQSWPVHTGDNAATMLRDEILSRLSYLERAGLGYIHLDRQTRTLSGGELQRVNLTTCLGASLVNTLFVLDEPSIGLHPRDIGRLIGVMEGLRDKGNTLLVVEHEESVMRAADHLIEIGPGRGDKGGTLVYDGPLSGLEKQAGSLTADYLTGRKTIPVPAQRRAVGVKPSGKGKTSKNLPFITIKGAKQNNLKNLEVEIPLGVFCCITGVSGSGKSTLVHEVLYRNLQRLRGEVSEDEPGRVRSISGHENLSQVIMVDQSPLARTPRSTPAVYVGAFDTIRALFAESEDARTQGISAGFFSFNSGEGRCERCMGNGFEKIEMQFLSDLYVTCPECEGKRYQPHALKIQLHGRSIHDVLSLTVEEASEWFGQMEAPGGNAGARADASFIRKARQVAGQLAILVEAGLGYLKLGQPLNTLSGGEAQRLKLVGHLIESASEKDHDGRPTLLLLDEPTTGLHFDDIALLVKLLQRLVDEGNSLLVIEHNVDVIQCADWVIDLGPDGGAQGGQLVVAGTPEQVAACEGSWTGHYLAEKFGTKKSARSSKVQEAATAYQTHKPEKAEHLAPNAISIRGAREHNLKNISLDIPRDQFVVVTGLSGSGKSSLAFDLVFAEGQRRFLDSMSVYARTFVEQMEKPEVDVISGVPPTVAIEQRISRGGGKSTVATVTEVYHFLRLLFAKLGTQYCPHCNVPVQKQSLSAITQTVVDRARKAGLQVLAPLVKARKGFHTDVAEAAAKQGIETLLVDGQFVGTANFKRLERFKEHSIDAVVGEIKKGASALEPRPLLEKALKMGKGTVKLWLPGNVSQVLSTEMSCPKCDLSFEELDPRLFSFNSPHGWCPSCRGFGFKVSAHGAEPRRDDMSKLEAEMEEERRLSRSSDDDEADNERVVCPDCQGSRLNATARYVRLQNTSVPLINAMSAGDAAAEVTKLKFEGTEAVIARDIMAEIEQRLHFMKEVGLGYLQLNRSADTLSGGEAQRIRLAAQLGSNLRGVLYVLDEPTIGLHPRDNERLLDTLSALRDKGNSLLVVEHDDDTMRRADTIIDLGPGAGRFGGQVISQGNLEHILNDSQSVTGQGLRNPFKHPLRGEWRDLPGPRSKDGWLKIQGAYANNLKNVDVQIPVGRLTVITGVSGSGKSTFLHQVLFPGVKALLSKERKKKGSVQPWKAILGVENFAAVYEVDQSPIGKTSRSCPATYVGVLDDIRKLFAQVPTARARGYDAGRFSFNTEGGRCEACQGNGYVKVEMNFLPSTRVHCEVCQGMRFNSATMEIEYNGKNIGEVLKLSITEAAEFFAHQQRIARPLQLLADTGVGYLQLGQPSPTLSGGEAQRIKLVTELSGGVARSATEKLRGLKNTKKNLYLIEEPTIGLHMSDVGRLIDILHRLVDDGHTVVVIEHHPDIFAEADYLIDIGPEAGAAGGEVVASGTPLEVAKHKVSRTAPFLKKMLIL</sequence>
<feature type="compositionally biased region" description="Basic and acidic residues" evidence="17">
    <location>
        <begin position="1297"/>
        <end position="1319"/>
    </location>
</feature>
<evidence type="ECO:0000256" key="17">
    <source>
        <dbReference type="SAM" id="MobiDB-lite"/>
    </source>
</evidence>
<feature type="domain" description="AAA+ ATPase" evidence="18">
    <location>
        <begin position="1030"/>
        <end position="1489"/>
    </location>
</feature>
<evidence type="ECO:0000256" key="11">
    <source>
        <dbReference type="ARBA" id="ARBA00022881"/>
    </source>
</evidence>
<dbReference type="InterPro" id="IPR041552">
    <property type="entry name" value="UvrA_DNA-bd"/>
</dbReference>